<dbReference type="PANTHER" id="PTHR19433:SF133">
    <property type="entry name" value="IMMUNE-TYPE RECEPTOR 5 PRECURSOR-RELATED"/>
    <property type="match status" value="1"/>
</dbReference>
<feature type="transmembrane region" description="Helical" evidence="8">
    <location>
        <begin position="181"/>
        <end position="202"/>
    </location>
</feature>
<dbReference type="InterPro" id="IPR013783">
    <property type="entry name" value="Ig-like_fold"/>
</dbReference>
<dbReference type="PANTHER" id="PTHR19433">
    <property type="entry name" value="T-CELL RECEPTOR ALPHA CHAIN V REGION-RELATED"/>
    <property type="match status" value="1"/>
</dbReference>
<proteinExistence type="predicted"/>
<dbReference type="GeneTree" id="ENSGT01030000234530"/>
<name>A0A3Q2NYK9_FUNHE</name>
<evidence type="ECO:0000256" key="5">
    <source>
        <dbReference type="ARBA" id="ARBA00023136"/>
    </source>
</evidence>
<protein>
    <recommendedName>
        <fullName evidence="9">Ig-like domain-containing protein</fullName>
    </recommendedName>
</protein>
<keyword evidence="5 8" id="KW-0472">Membrane</keyword>
<dbReference type="InterPro" id="IPR052051">
    <property type="entry name" value="TCR_complex_component"/>
</dbReference>
<evidence type="ECO:0000259" key="9">
    <source>
        <dbReference type="PROSITE" id="PS50835"/>
    </source>
</evidence>
<keyword evidence="11" id="KW-1185">Reference proteome</keyword>
<comment type="subcellular location">
    <subcellularLocation>
        <location evidence="1">Cell membrane</location>
    </subcellularLocation>
</comment>
<keyword evidence="8" id="KW-1133">Transmembrane helix</keyword>
<dbReference type="GO" id="GO:0009617">
    <property type="term" value="P:response to bacterium"/>
    <property type="evidence" value="ECO:0007669"/>
    <property type="project" value="TreeGrafter"/>
</dbReference>
<evidence type="ECO:0000313" key="11">
    <source>
        <dbReference type="Proteomes" id="UP000265000"/>
    </source>
</evidence>
<dbReference type="GO" id="GO:0005886">
    <property type="term" value="C:plasma membrane"/>
    <property type="evidence" value="ECO:0007669"/>
    <property type="project" value="UniProtKB-SubCell"/>
</dbReference>
<evidence type="ECO:0000256" key="2">
    <source>
        <dbReference type="ARBA" id="ARBA00022475"/>
    </source>
</evidence>
<dbReference type="Gene3D" id="2.60.40.10">
    <property type="entry name" value="Immunoglobulins"/>
    <property type="match status" value="1"/>
</dbReference>
<keyword evidence="3" id="KW-0732">Signal</keyword>
<dbReference type="PROSITE" id="PS50835">
    <property type="entry name" value="IG_LIKE"/>
    <property type="match status" value="1"/>
</dbReference>
<keyword evidence="4" id="KW-0391">Immunity</keyword>
<keyword evidence="2" id="KW-1003">Cell membrane</keyword>
<dbReference type="GO" id="GO:0002376">
    <property type="term" value="P:immune system process"/>
    <property type="evidence" value="ECO:0007669"/>
    <property type="project" value="UniProtKB-KW"/>
</dbReference>
<feature type="domain" description="Ig-like" evidence="9">
    <location>
        <begin position="79"/>
        <end position="157"/>
    </location>
</feature>
<dbReference type="InterPro" id="IPR007110">
    <property type="entry name" value="Ig-like_dom"/>
</dbReference>
<feature type="transmembrane region" description="Helical" evidence="8">
    <location>
        <begin position="151"/>
        <end position="169"/>
    </location>
</feature>
<keyword evidence="6" id="KW-1015">Disulfide bond</keyword>
<dbReference type="STRING" id="8078.ENSFHEP00000004552"/>
<evidence type="ECO:0000313" key="10">
    <source>
        <dbReference type="Ensembl" id="ENSFHEP00000004552.1"/>
    </source>
</evidence>
<evidence type="ECO:0000256" key="8">
    <source>
        <dbReference type="SAM" id="Phobius"/>
    </source>
</evidence>
<accession>A0A3Q2NYK9</accession>
<reference evidence="10" key="1">
    <citation type="submission" date="2025-08" db="UniProtKB">
        <authorList>
            <consortium name="Ensembl"/>
        </authorList>
    </citation>
    <scope>IDENTIFICATION</scope>
</reference>
<evidence type="ECO:0000256" key="7">
    <source>
        <dbReference type="ARBA" id="ARBA00023180"/>
    </source>
</evidence>
<sequence>HFGSEFLASRLNVTYKGRFSNLTIWKTIQEDEGTYHCALINWNKNTWRGTYLLIKGNTVGTSNYTVIQRPAIRDPVHVGDLLTLQCLVLSDAENKTCSGHLNLFWVRARDKSPPGIIYTDGKGQNKCEETVDSQQRCFCEFSKTINTSDAGTYYCAVAIFGNIIFGNGTKVDVESTWESKFIELVLTITCLVISVIINITFICCQTPRSLCKLLKGKCKTIHVRIKF</sequence>
<dbReference type="Proteomes" id="UP000265000">
    <property type="component" value="Unplaced"/>
</dbReference>
<evidence type="ECO:0000256" key="4">
    <source>
        <dbReference type="ARBA" id="ARBA00022859"/>
    </source>
</evidence>
<evidence type="ECO:0000256" key="1">
    <source>
        <dbReference type="ARBA" id="ARBA00004236"/>
    </source>
</evidence>
<reference evidence="10" key="2">
    <citation type="submission" date="2025-09" db="UniProtKB">
        <authorList>
            <consortium name="Ensembl"/>
        </authorList>
    </citation>
    <scope>IDENTIFICATION</scope>
</reference>
<organism evidence="10 11">
    <name type="scientific">Fundulus heteroclitus</name>
    <name type="common">Killifish</name>
    <name type="synonym">Mummichog</name>
    <dbReference type="NCBI Taxonomy" id="8078"/>
    <lineage>
        <taxon>Eukaryota</taxon>
        <taxon>Metazoa</taxon>
        <taxon>Chordata</taxon>
        <taxon>Craniata</taxon>
        <taxon>Vertebrata</taxon>
        <taxon>Euteleostomi</taxon>
        <taxon>Actinopterygii</taxon>
        <taxon>Neopterygii</taxon>
        <taxon>Teleostei</taxon>
        <taxon>Neoteleostei</taxon>
        <taxon>Acanthomorphata</taxon>
        <taxon>Ovalentaria</taxon>
        <taxon>Atherinomorphae</taxon>
        <taxon>Cyprinodontiformes</taxon>
        <taxon>Fundulidae</taxon>
        <taxon>Fundulus</taxon>
    </lineage>
</organism>
<keyword evidence="8" id="KW-0812">Transmembrane</keyword>
<evidence type="ECO:0000256" key="6">
    <source>
        <dbReference type="ARBA" id="ARBA00023157"/>
    </source>
</evidence>
<dbReference type="Ensembl" id="ENSFHET00000008653.1">
    <property type="protein sequence ID" value="ENSFHEP00000004552.1"/>
    <property type="gene ID" value="ENSFHEG00000005460.1"/>
</dbReference>
<evidence type="ECO:0000256" key="3">
    <source>
        <dbReference type="ARBA" id="ARBA00022729"/>
    </source>
</evidence>
<dbReference type="SUPFAM" id="SSF48726">
    <property type="entry name" value="Immunoglobulin"/>
    <property type="match status" value="2"/>
</dbReference>
<dbReference type="AlphaFoldDB" id="A0A3Q2NYK9"/>
<keyword evidence="7" id="KW-0325">Glycoprotein</keyword>
<dbReference type="InterPro" id="IPR036179">
    <property type="entry name" value="Ig-like_dom_sf"/>
</dbReference>